<feature type="compositionally biased region" description="Basic and acidic residues" evidence="1">
    <location>
        <begin position="297"/>
        <end position="317"/>
    </location>
</feature>
<dbReference type="VEuPathDB" id="MicrosporidiaDB:EHP00_1819"/>
<keyword evidence="2" id="KW-0472">Membrane</keyword>
<dbReference type="EMBL" id="MNPJ01000031">
    <property type="protein sequence ID" value="OQS53504.1"/>
    <property type="molecule type" value="Genomic_DNA"/>
</dbReference>
<proteinExistence type="predicted"/>
<dbReference type="AlphaFoldDB" id="A0A1W0E2P7"/>
<feature type="transmembrane region" description="Helical" evidence="2">
    <location>
        <begin position="30"/>
        <end position="49"/>
    </location>
</feature>
<feature type="transmembrane region" description="Helical" evidence="2">
    <location>
        <begin position="150"/>
        <end position="169"/>
    </location>
</feature>
<feature type="transmembrane region" description="Helical" evidence="2">
    <location>
        <begin position="176"/>
        <end position="195"/>
    </location>
</feature>
<name>A0A1W0E2P7_9MICR</name>
<evidence type="ECO:0000256" key="1">
    <source>
        <dbReference type="SAM" id="MobiDB-lite"/>
    </source>
</evidence>
<feature type="compositionally biased region" description="Low complexity" evidence="1">
    <location>
        <begin position="318"/>
        <end position="330"/>
    </location>
</feature>
<evidence type="ECO:0000256" key="2">
    <source>
        <dbReference type="SAM" id="Phobius"/>
    </source>
</evidence>
<gene>
    <name evidence="3" type="ORF">EHP00_1819</name>
</gene>
<evidence type="ECO:0000313" key="3">
    <source>
        <dbReference type="EMBL" id="OQS53504.1"/>
    </source>
</evidence>
<accession>A0A1W0E2P7</accession>
<dbReference type="Proteomes" id="UP000192758">
    <property type="component" value="Unassembled WGS sequence"/>
</dbReference>
<feature type="transmembrane region" description="Helical" evidence="2">
    <location>
        <begin position="221"/>
        <end position="244"/>
    </location>
</feature>
<keyword evidence="2" id="KW-0812">Transmembrane</keyword>
<evidence type="ECO:0000313" key="4">
    <source>
        <dbReference type="Proteomes" id="UP000192758"/>
    </source>
</evidence>
<keyword evidence="4" id="KW-1185">Reference proteome</keyword>
<comment type="caution">
    <text evidence="3">The sequence shown here is derived from an EMBL/GenBank/DDBJ whole genome shotgun (WGS) entry which is preliminary data.</text>
</comment>
<organism evidence="3 4">
    <name type="scientific">Ecytonucleospora hepatopenaei</name>
    <dbReference type="NCBI Taxonomy" id="646526"/>
    <lineage>
        <taxon>Eukaryota</taxon>
        <taxon>Fungi</taxon>
        <taxon>Fungi incertae sedis</taxon>
        <taxon>Microsporidia</taxon>
        <taxon>Enterocytozoonidae</taxon>
        <taxon>Ecytonucleospora</taxon>
    </lineage>
</organism>
<sequence>MSNGILSVKALLPVLRQSAPKCFLQMWFQYVSYFDFFLVFTIIAFTYFIGTSMKYVSGIALSFLIIKNFFGSHSSLAVEMMENSAKNSFFEKPFAIFSKVAQNEFGAITLAIISGVIIAKASAVTVMVGLVLTYISYFTNLTDSEIKSTWAKNVLFVLGVTIPALFLLLVYQYIDVIFGAFSNAALSTFFAVWYIDKNAGLSFTKNSMIETIVTDIGNGEVLSLTFLLLTIFITLSMVSQVVLYEPAVEIYYIIKTKIVYVKDKIKGNAVELKDNKQSDVYKRKEHLLENENVNNTETKKETVKKTKSENQNKDNESHSSNSENQNSQSKHNFETY</sequence>
<reference evidence="3 4" key="1">
    <citation type="journal article" date="2017" name="Environ. Microbiol.">
        <title>Decay of the glycolytic pathway and adaptation to intranuclear parasitism within Enterocytozoonidae microsporidia.</title>
        <authorList>
            <person name="Wiredu Boakye D."/>
            <person name="Jaroenlak P."/>
            <person name="Prachumwat A."/>
            <person name="Williams T.A."/>
            <person name="Bateman K.S."/>
            <person name="Itsathitphaisarn O."/>
            <person name="Sritunyalucksana K."/>
            <person name="Paszkiewicz K.H."/>
            <person name="Moore K.A."/>
            <person name="Stentiford G.D."/>
            <person name="Williams B.A."/>
        </authorList>
    </citation>
    <scope>NUCLEOTIDE SEQUENCE [LARGE SCALE GENOMIC DNA]</scope>
    <source>
        <strain evidence="3 4">TH1</strain>
    </source>
</reference>
<feature type="region of interest" description="Disordered" evidence="1">
    <location>
        <begin position="283"/>
        <end position="336"/>
    </location>
</feature>
<feature type="transmembrane region" description="Helical" evidence="2">
    <location>
        <begin position="105"/>
        <end position="138"/>
    </location>
</feature>
<keyword evidence="2" id="KW-1133">Transmembrane helix</keyword>
<protein>
    <submittedName>
        <fullName evidence="3">Uncharacterized protein</fullName>
    </submittedName>
</protein>